<organism evidence="2 3">
    <name type="scientific">Hesseltinella vesiculosa</name>
    <dbReference type="NCBI Taxonomy" id="101127"/>
    <lineage>
        <taxon>Eukaryota</taxon>
        <taxon>Fungi</taxon>
        <taxon>Fungi incertae sedis</taxon>
        <taxon>Mucoromycota</taxon>
        <taxon>Mucoromycotina</taxon>
        <taxon>Mucoromycetes</taxon>
        <taxon>Mucorales</taxon>
        <taxon>Cunninghamellaceae</taxon>
        <taxon>Hesseltinella</taxon>
    </lineage>
</organism>
<proteinExistence type="predicted"/>
<dbReference type="OrthoDB" id="2286361at2759"/>
<keyword evidence="1" id="KW-1133">Transmembrane helix</keyword>
<dbReference type="Proteomes" id="UP000242146">
    <property type="component" value="Unassembled WGS sequence"/>
</dbReference>
<sequence length="292" mass="32629">MPFLSLYLHCDAFDPDHDPTYPMLYQRCMLMDSTWLAGVLVTLLWLSATFLSIQHHRQHKLRQHQEQTDKRFSWLSPVPERNTRRPKNKLETLPSAKLEQPFSFSSSLDTIAVAPHGLQPPPALNSPSKSSLSARISQLHHHFTSIDLTSAASQLLSSNNTAPSSPSVANNGLIPFSYLPTKALPPLKRDSDDTLCLPIHGSNYMPSCSPTFLDEPPPPSHHSSIHSDHLSLHQPLDEKLELSGELTQMDSVDSFSRRQLVAKSCPEFTKKKVFHMARLSSDLKGDAASVHF</sequence>
<protein>
    <submittedName>
        <fullName evidence="2">Uncharacterized protein</fullName>
    </submittedName>
</protein>
<evidence type="ECO:0000256" key="1">
    <source>
        <dbReference type="SAM" id="Phobius"/>
    </source>
</evidence>
<feature type="transmembrane region" description="Helical" evidence="1">
    <location>
        <begin position="33"/>
        <end position="53"/>
    </location>
</feature>
<gene>
    <name evidence="2" type="ORF">DM01DRAFT_299102</name>
</gene>
<evidence type="ECO:0000313" key="3">
    <source>
        <dbReference type="Proteomes" id="UP000242146"/>
    </source>
</evidence>
<dbReference type="AlphaFoldDB" id="A0A1X2G4N5"/>
<reference evidence="2 3" key="1">
    <citation type="submission" date="2016-07" db="EMBL/GenBank/DDBJ databases">
        <title>Pervasive Adenine N6-methylation of Active Genes in Fungi.</title>
        <authorList>
            <consortium name="DOE Joint Genome Institute"/>
            <person name="Mondo S.J."/>
            <person name="Dannebaum R.O."/>
            <person name="Kuo R.C."/>
            <person name="Labutti K."/>
            <person name="Haridas S."/>
            <person name="Kuo A."/>
            <person name="Salamov A."/>
            <person name="Ahrendt S.R."/>
            <person name="Lipzen A."/>
            <person name="Sullivan W."/>
            <person name="Andreopoulos W.B."/>
            <person name="Clum A."/>
            <person name="Lindquist E."/>
            <person name="Daum C."/>
            <person name="Ramamoorthy G.K."/>
            <person name="Gryganskyi A."/>
            <person name="Culley D."/>
            <person name="Magnuson J.K."/>
            <person name="James T.Y."/>
            <person name="O'Malley M.A."/>
            <person name="Stajich J.E."/>
            <person name="Spatafora J.W."/>
            <person name="Visel A."/>
            <person name="Grigoriev I.V."/>
        </authorList>
    </citation>
    <scope>NUCLEOTIDE SEQUENCE [LARGE SCALE GENOMIC DNA]</scope>
    <source>
        <strain evidence="2 3">NRRL 3301</strain>
    </source>
</reference>
<comment type="caution">
    <text evidence="2">The sequence shown here is derived from an EMBL/GenBank/DDBJ whole genome shotgun (WGS) entry which is preliminary data.</text>
</comment>
<keyword evidence="1" id="KW-0472">Membrane</keyword>
<accession>A0A1X2G4N5</accession>
<keyword evidence="3" id="KW-1185">Reference proteome</keyword>
<keyword evidence="1" id="KW-0812">Transmembrane</keyword>
<dbReference type="EMBL" id="MCGT01000045">
    <property type="protein sequence ID" value="ORX44935.1"/>
    <property type="molecule type" value="Genomic_DNA"/>
</dbReference>
<evidence type="ECO:0000313" key="2">
    <source>
        <dbReference type="EMBL" id="ORX44935.1"/>
    </source>
</evidence>
<name>A0A1X2G4N5_9FUNG</name>